<proteinExistence type="predicted"/>
<dbReference type="Xenbase" id="XB-GENE-5952633">
    <property type="gene designation" value="c1orf112"/>
</dbReference>
<dbReference type="InterPro" id="IPR016024">
    <property type="entry name" value="ARM-type_fold"/>
</dbReference>
<dbReference type="AlphaFoldDB" id="A0A803J400"/>
<evidence type="ECO:0000313" key="1">
    <source>
        <dbReference type="Ensembl" id="ENSXETP00000102563"/>
    </source>
</evidence>
<dbReference type="PANTHER" id="PTHR16071">
    <property type="entry name" value="CHROMOSOME 1 OPEN READING FRAME 112"/>
    <property type="match status" value="1"/>
</dbReference>
<dbReference type="InterPro" id="IPR027902">
    <property type="entry name" value="DUF4487"/>
</dbReference>
<organism evidence="1">
    <name type="scientific">Xenopus tropicalis</name>
    <name type="common">Western clawed frog</name>
    <name type="synonym">Silurana tropicalis</name>
    <dbReference type="NCBI Taxonomy" id="8364"/>
    <lineage>
        <taxon>Eukaryota</taxon>
        <taxon>Metazoa</taxon>
        <taxon>Chordata</taxon>
        <taxon>Craniata</taxon>
        <taxon>Vertebrata</taxon>
        <taxon>Euteleostomi</taxon>
        <taxon>Amphibia</taxon>
        <taxon>Batrachia</taxon>
        <taxon>Anura</taxon>
        <taxon>Pipoidea</taxon>
        <taxon>Pipidae</taxon>
        <taxon>Xenopodinae</taxon>
        <taxon>Xenopus</taxon>
        <taxon>Silurana</taxon>
    </lineage>
</organism>
<dbReference type="Gene3D" id="1.25.10.10">
    <property type="entry name" value="Leucine-rich Repeat Variant"/>
    <property type="match status" value="1"/>
</dbReference>
<protein>
    <submittedName>
        <fullName evidence="1">Chromosome 1 open reading frame 112</fullName>
    </submittedName>
</protein>
<dbReference type="PANTHER" id="PTHR16071:SF2">
    <property type="entry name" value="FIGNL1-INTERACTING REGULATOR OF RECOMBINATION AND MITOSIS"/>
    <property type="match status" value="1"/>
</dbReference>
<reference evidence="1" key="1">
    <citation type="journal article" date="2010" name="Science">
        <title>The genome of the Western clawed frog Xenopus tropicalis.</title>
        <authorList>
            <person name="Hellsten U."/>
            <person name="Harland R.M."/>
            <person name="Gilchrist M.J."/>
            <person name="Hendrix D."/>
            <person name="Jurka J."/>
            <person name="Kapitonov V."/>
            <person name="Ovcharenko I."/>
            <person name="Putnam N.H."/>
            <person name="Shu S."/>
            <person name="Taher L."/>
            <person name="Blitz I.L."/>
            <person name="Blumberg B."/>
            <person name="Dichmann D.S."/>
            <person name="Dubchak I."/>
            <person name="Amaya E."/>
            <person name="Detter J.C."/>
            <person name="Fletcher R."/>
            <person name="Gerhard D.S."/>
            <person name="Goodstein D."/>
            <person name="Graves T."/>
            <person name="Grigoriev I.V."/>
            <person name="Grimwood J."/>
            <person name="Kawashima T."/>
            <person name="Lindquist E."/>
            <person name="Lucas S.M."/>
            <person name="Mead P.E."/>
            <person name="Mitros T."/>
            <person name="Ogino H."/>
            <person name="Ohta Y."/>
            <person name="Poliakov A.V."/>
            <person name="Pollet N."/>
            <person name="Robert J."/>
            <person name="Salamov A."/>
            <person name="Sater A.K."/>
            <person name="Schmutz J."/>
            <person name="Terry A."/>
            <person name="Vize P.D."/>
            <person name="Warren W.C."/>
            <person name="Wells D."/>
            <person name="Wills A."/>
            <person name="Wilson R.K."/>
            <person name="Zimmerman L.B."/>
            <person name="Zorn A.M."/>
            <person name="Grainger R."/>
            <person name="Grammer T."/>
            <person name="Khokha M.K."/>
            <person name="Richardson P.M."/>
            <person name="Rokhsar D.S."/>
        </authorList>
    </citation>
    <scope>NUCLEOTIDE SEQUENCE [LARGE SCALE GENOMIC DNA]</scope>
    <source>
        <strain evidence="1">Nigerian</strain>
    </source>
</reference>
<dbReference type="InterPro" id="IPR011989">
    <property type="entry name" value="ARM-like"/>
</dbReference>
<name>A0A803J400_XENTR</name>
<accession>A0A803J400</accession>
<dbReference type="InParanoid" id="A0A803J400"/>
<dbReference type="Bgee" id="ENSXETG00000004738">
    <property type="expression patterns" value="Expressed in egg cell and 9 other cell types or tissues"/>
</dbReference>
<dbReference type="GeneTree" id="ENSGT00390000004791"/>
<sequence>MLQCVPSAAHPSILCCTSQHPLLHIPASSAAHPSILLQPNVTTGLRDEAVSWTLVTCFLNDFYSMYQNSESWTEDIRVFNLLTEMFLPHVSVLELEQSVLSKVLPKAVKLFDNLVHEISSQASGLSSQNTDLKSSLRNILQNMVHWLGSLTAFVRQVCSFEESLNLENVHSLPKSVLHVLRTAFCHCKDSDSLYSGRLHLVSDLLQALFKEAVSLQKHIMELLDKTNVNPLGLEKETADMVAVLHMVLEICSVVSKMDHALHANTWKFIIKQSLKHHASVESHLRHHDIVNGLCDDILLSFQSCLQLAEHMQVSGSQENTDQKLFQKTAKLCRFFANSLVHYTKEFLPFLSGSCTRLHQLYIQIHSQFPPSLYASPISEAHKNEIARVFLVALDPLILQLLSCTSFVESVLGDCLDLPREHSFPQCMLFINIMDILPTQLEDIQKLWCTGSRNPEEITRKNIFQAVFHSFMQCSPELSLPLRLQGVSVKGQNPLDITFYEYVCNHLCAYIVSLPPTFFPELEHALLDAVLSHSLMTSLLAMDTWCFLARYGTAELCAHHVHVLAHVVKSCPGASLQRFQLTMLLRRLLFLMAADHQGEFIKAFSPLETDNFPVWEHLCLNALPNSLSAQIKHNLLTAGISQCISWLKGSCTLGDLLQLNASLSALLAACTSSGETFDKQQQQSDVLGVVSQLWPLLSAKQIASQPCLQHTFCVLLALLASTIQTLEPSLLIQVISLLASLFKENPPDVVRLAALDFLTLLGNIFIPQDAQAVVLPKLSSLFSVLLGDSFWLTKQHALETFTQFAEETSHEQVVPDSLTSEHTKSQVIAFLNKAVSPAESESARLERIKGERGLLADFFVKATRNSEQETPEPLAKRARPADYNEEQYEGHIEAAERAFTAVQSLLQKSTAPAWLSEKLQHIQTLLTALQRSAQAGQHTSCTAKTVGEK</sequence>
<dbReference type="SUPFAM" id="SSF48371">
    <property type="entry name" value="ARM repeat"/>
    <property type="match status" value="1"/>
</dbReference>
<dbReference type="Pfam" id="PF14868">
    <property type="entry name" value="DUF4487"/>
    <property type="match status" value="1"/>
</dbReference>
<dbReference type="Ensembl" id="ENSXETT00000105496">
    <property type="protein sequence ID" value="ENSXETP00000102563"/>
    <property type="gene ID" value="ENSXETG00000004738"/>
</dbReference>
<gene>
    <name evidence="1" type="primary">c1orf112</name>
</gene>
<dbReference type="FunCoup" id="A0A803J400">
    <property type="interactions" value="1950"/>
</dbReference>
<reference evidence="1" key="2">
    <citation type="submission" date="2021-03" db="UniProtKB">
        <authorList>
            <consortium name="Ensembl"/>
        </authorList>
    </citation>
    <scope>IDENTIFICATION</scope>
</reference>